<dbReference type="Proteomes" id="UP000233769">
    <property type="component" value="Chromosome tk0001"/>
</dbReference>
<accession>A0A2N9APF1</accession>
<evidence type="ECO:0000256" key="1">
    <source>
        <dbReference type="SAM" id="MobiDB-lite"/>
    </source>
</evidence>
<evidence type="ECO:0000313" key="3">
    <source>
        <dbReference type="Proteomes" id="UP000233769"/>
    </source>
</evidence>
<dbReference type="AlphaFoldDB" id="A0A2N9APF1"/>
<protein>
    <submittedName>
        <fullName evidence="2">Uncharacterized protein</fullName>
    </submittedName>
</protein>
<reference evidence="3" key="1">
    <citation type="submission" date="2017-10" db="EMBL/GenBank/DDBJ databases">
        <authorList>
            <person name="Regsiter A."/>
            <person name="William W."/>
        </authorList>
    </citation>
    <scope>NUCLEOTIDE SEQUENCE [LARGE SCALE GENOMIC DNA]</scope>
</reference>
<organism evidence="2 3">
    <name type="scientific">Methylorubrum extorquens</name>
    <name type="common">Methylobacterium dichloromethanicum</name>
    <name type="synonym">Methylobacterium extorquens</name>
    <dbReference type="NCBI Taxonomy" id="408"/>
    <lineage>
        <taxon>Bacteria</taxon>
        <taxon>Pseudomonadati</taxon>
        <taxon>Pseudomonadota</taxon>
        <taxon>Alphaproteobacteria</taxon>
        <taxon>Hyphomicrobiales</taxon>
        <taxon>Methylobacteriaceae</taxon>
        <taxon>Methylorubrum</taxon>
    </lineage>
</organism>
<name>A0A2N9APF1_METEX</name>
<proteinExistence type="predicted"/>
<sequence length="23" mass="2414">MTRLSGSGGHRRGSLTVKLTVLS</sequence>
<gene>
    <name evidence="2" type="ORF">TK0001_2623</name>
</gene>
<feature type="region of interest" description="Disordered" evidence="1">
    <location>
        <begin position="1"/>
        <end position="23"/>
    </location>
</feature>
<dbReference type="EMBL" id="LT962688">
    <property type="protein sequence ID" value="SOR29225.1"/>
    <property type="molecule type" value="Genomic_DNA"/>
</dbReference>
<evidence type="ECO:0000313" key="2">
    <source>
        <dbReference type="EMBL" id="SOR29225.1"/>
    </source>
</evidence>